<evidence type="ECO:0000313" key="1">
    <source>
        <dbReference type="Proteomes" id="UP000887576"/>
    </source>
</evidence>
<name>A0AC34R9I3_9BILA</name>
<dbReference type="WBParaSite" id="JU765_v2.g4633.t1">
    <property type="protein sequence ID" value="JU765_v2.g4633.t1"/>
    <property type="gene ID" value="JU765_v2.g4633"/>
</dbReference>
<proteinExistence type="predicted"/>
<sequence length="503" mass="58734">MVNQSDGFLTTSTRLNQQKCGSLCSAKLKFQGFYVRNIFYNIFYSTNTIYVNCKTFDGFDVVCQGNSRFINVKFDDLKKDDEIELKHVMIHTITLKIESYTPDQKTNFIFINCSTCDNKRVTIVANIKRHDEKTKLEKNDLVQFVNVIRVQPKKADYGLKIEKNSKIYLLSRNGQHYDVPKEMLEYKIVRNKKNTERTDLVQKRGILKTAFEDLGLWNSYFADLRLSNGKLVKLVLDKEFGNWPYQFLDTDYPVVFCAIPIIYQSKEAYYIRKGEFKDYLDAKVRESLMLRMQHESILAANMDDMVTCPDCSKMCCVDPYETFYVCLCGRMRCRHCPRLYDAKHFGKTCEQMDQIDLRFDEQRTEVVVRKCPRCHLQFVKESGCNKMTCRCGTLQCYLCRAIVQDYTHFCQCGTKDFDKPCPRCYKVCPLFGDANQYDRQRLKQIRKENIVVPEPVAAPTTVPRLQTPAQASNPRPAYMYVADHYEYRAPVSAEKEPNNCSIM</sequence>
<organism evidence="1 2">
    <name type="scientific">Panagrolaimus sp. JU765</name>
    <dbReference type="NCBI Taxonomy" id="591449"/>
    <lineage>
        <taxon>Eukaryota</taxon>
        <taxon>Metazoa</taxon>
        <taxon>Ecdysozoa</taxon>
        <taxon>Nematoda</taxon>
        <taxon>Chromadorea</taxon>
        <taxon>Rhabditida</taxon>
        <taxon>Tylenchina</taxon>
        <taxon>Panagrolaimomorpha</taxon>
        <taxon>Panagrolaimoidea</taxon>
        <taxon>Panagrolaimidae</taxon>
        <taxon>Panagrolaimus</taxon>
    </lineage>
</organism>
<accession>A0AC34R9I3</accession>
<protein>
    <submittedName>
        <fullName evidence="2">RING-type domain-containing protein</fullName>
    </submittedName>
</protein>
<dbReference type="Proteomes" id="UP000887576">
    <property type="component" value="Unplaced"/>
</dbReference>
<reference evidence="2" key="1">
    <citation type="submission" date="2022-11" db="UniProtKB">
        <authorList>
            <consortium name="WormBaseParasite"/>
        </authorList>
    </citation>
    <scope>IDENTIFICATION</scope>
</reference>
<evidence type="ECO:0000313" key="2">
    <source>
        <dbReference type="WBParaSite" id="JU765_v2.g4633.t1"/>
    </source>
</evidence>